<comment type="caution">
    <text evidence="1">The sequence shown here is derived from an EMBL/GenBank/DDBJ whole genome shotgun (WGS) entry which is preliminary data.</text>
</comment>
<reference evidence="1 2" key="1">
    <citation type="journal article" date="2016" name="Nat. Commun.">
        <title>Thousands of microbial genomes shed light on interconnected biogeochemical processes in an aquifer system.</title>
        <authorList>
            <person name="Anantharaman K."/>
            <person name="Brown C.T."/>
            <person name="Hug L.A."/>
            <person name="Sharon I."/>
            <person name="Castelle C.J."/>
            <person name="Probst A.J."/>
            <person name="Thomas B.C."/>
            <person name="Singh A."/>
            <person name="Wilkins M.J."/>
            <person name="Karaoz U."/>
            <person name="Brodie E.L."/>
            <person name="Williams K.H."/>
            <person name="Hubbard S.S."/>
            <person name="Banfield J.F."/>
        </authorList>
    </citation>
    <scope>NUCLEOTIDE SEQUENCE [LARGE SCALE GENOMIC DNA]</scope>
</reference>
<sequence length="144" mass="16560">MKNLFRTPRLLSERINDFNKLDSGLVNLVQRSGRLFRNKSESELVIQTQMLNLDGEVQIVTIRLKEELGEEDAFVSDVWDGRIRKSFYLATQQEDNNGEPETCDWITISRLSLVGSSDDNSHAWGSWVRRKGISAQPDFFPLKV</sequence>
<gene>
    <name evidence="1" type="ORF">A2685_00950</name>
</gene>
<dbReference type="AlphaFoldDB" id="A0A1F7XSL1"/>
<proteinExistence type="predicted"/>
<protein>
    <submittedName>
        <fullName evidence="1">Uncharacterized protein</fullName>
    </submittedName>
</protein>
<accession>A0A1F7XSL1</accession>
<dbReference type="Proteomes" id="UP000178446">
    <property type="component" value="Unassembled WGS sequence"/>
</dbReference>
<organism evidence="1 2">
    <name type="scientific">Candidatus Woesebacteria bacterium RIFCSPHIGHO2_01_FULL_37_10</name>
    <dbReference type="NCBI Taxonomy" id="1802489"/>
    <lineage>
        <taxon>Bacteria</taxon>
        <taxon>Candidatus Woeseibacteriota</taxon>
    </lineage>
</organism>
<evidence type="ECO:0000313" key="2">
    <source>
        <dbReference type="Proteomes" id="UP000178446"/>
    </source>
</evidence>
<evidence type="ECO:0000313" key="1">
    <source>
        <dbReference type="EMBL" id="OGM18013.1"/>
    </source>
</evidence>
<dbReference type="EMBL" id="MGGB01000061">
    <property type="protein sequence ID" value="OGM18013.1"/>
    <property type="molecule type" value="Genomic_DNA"/>
</dbReference>
<name>A0A1F7XSL1_9BACT</name>